<evidence type="ECO:0000313" key="13">
    <source>
        <dbReference type="RefSeq" id="XP_017307163.2"/>
    </source>
</evidence>
<dbReference type="GO" id="GO:0005886">
    <property type="term" value="C:plasma membrane"/>
    <property type="evidence" value="ECO:0007669"/>
    <property type="project" value="UniProtKB-SubCell"/>
</dbReference>
<evidence type="ECO:0000256" key="5">
    <source>
        <dbReference type="ARBA" id="ARBA00023136"/>
    </source>
</evidence>
<dbReference type="Gene3D" id="2.60.40.10">
    <property type="entry name" value="Immunoglobulins"/>
    <property type="match status" value="1"/>
</dbReference>
<dbReference type="InterPro" id="IPR003599">
    <property type="entry name" value="Ig_sub"/>
</dbReference>
<gene>
    <name evidence="13" type="primary">LOC108255590</name>
</gene>
<dbReference type="RefSeq" id="XP_017307163.2">
    <property type="nucleotide sequence ID" value="XM_017451674.3"/>
</dbReference>
<keyword evidence="4" id="KW-0391">Immunity</keyword>
<keyword evidence="5 9" id="KW-0472">Membrane</keyword>
<reference evidence="13" key="2">
    <citation type="submission" date="2025-08" db="UniProtKB">
        <authorList>
            <consortium name="RefSeq"/>
        </authorList>
    </citation>
    <scope>IDENTIFICATION</scope>
    <source>
        <tissue evidence="13">Blood</tissue>
    </source>
</reference>
<dbReference type="InterPro" id="IPR013783">
    <property type="entry name" value="Ig-like_fold"/>
</dbReference>
<sequence>MVHFTTLPLFLCTVGFISETLCSLTLEAEAGDNVTIWCQYGLTNPDKIFWFKHTSGSVPLLLGCKRFRTSAPSPTCYFFNESERIVMSVHGKNTSLTITAVTVSDTGLYYCSFSDKMIFSNSTSLKVKGNLTPFQVSVCSGVFFILSMILAPLIMILLGVLIFNILKHRKMHRGDKTDRQDDEEQESDSVNYAALHFSNKKTKRPGRRSQMEDPHVIYSGIKQ</sequence>
<evidence type="ECO:0000259" key="11">
    <source>
        <dbReference type="PROSITE" id="PS50835"/>
    </source>
</evidence>
<evidence type="ECO:0000313" key="12">
    <source>
        <dbReference type="Proteomes" id="UP000221080"/>
    </source>
</evidence>
<organism evidence="12 13">
    <name type="scientific">Ictalurus punctatus</name>
    <name type="common">Channel catfish</name>
    <name type="synonym">Silurus punctatus</name>
    <dbReference type="NCBI Taxonomy" id="7998"/>
    <lineage>
        <taxon>Eukaryota</taxon>
        <taxon>Metazoa</taxon>
        <taxon>Chordata</taxon>
        <taxon>Craniata</taxon>
        <taxon>Vertebrata</taxon>
        <taxon>Euteleostomi</taxon>
        <taxon>Actinopterygii</taxon>
        <taxon>Neopterygii</taxon>
        <taxon>Teleostei</taxon>
        <taxon>Ostariophysi</taxon>
        <taxon>Siluriformes</taxon>
        <taxon>Ictaluridae</taxon>
        <taxon>Ictalurus</taxon>
    </lineage>
</organism>
<dbReference type="Pfam" id="PF07686">
    <property type="entry name" value="V-set"/>
    <property type="match status" value="1"/>
</dbReference>
<protein>
    <submittedName>
        <fullName evidence="13">Uncharacterized protein LOC108255590</fullName>
    </submittedName>
</protein>
<keyword evidence="9" id="KW-0812">Transmembrane</keyword>
<feature type="signal peptide" evidence="10">
    <location>
        <begin position="1"/>
        <end position="22"/>
    </location>
</feature>
<keyword evidence="6" id="KW-1015">Disulfide bond</keyword>
<evidence type="ECO:0000256" key="3">
    <source>
        <dbReference type="ARBA" id="ARBA00022729"/>
    </source>
</evidence>
<keyword evidence="9" id="KW-1133">Transmembrane helix</keyword>
<dbReference type="GO" id="GO:0002376">
    <property type="term" value="P:immune system process"/>
    <property type="evidence" value="ECO:0007669"/>
    <property type="project" value="UniProtKB-KW"/>
</dbReference>
<dbReference type="PANTHER" id="PTHR19433">
    <property type="entry name" value="T-CELL RECEPTOR ALPHA CHAIN V REGION-RELATED"/>
    <property type="match status" value="1"/>
</dbReference>
<keyword evidence="12" id="KW-1185">Reference proteome</keyword>
<dbReference type="PROSITE" id="PS50835">
    <property type="entry name" value="IG_LIKE"/>
    <property type="match status" value="1"/>
</dbReference>
<dbReference type="SUPFAM" id="SSF48726">
    <property type="entry name" value="Immunoglobulin"/>
    <property type="match status" value="1"/>
</dbReference>
<feature type="transmembrane region" description="Helical" evidence="9">
    <location>
        <begin position="142"/>
        <end position="166"/>
    </location>
</feature>
<dbReference type="GO" id="GO:0009617">
    <property type="term" value="P:response to bacterium"/>
    <property type="evidence" value="ECO:0007669"/>
    <property type="project" value="TreeGrafter"/>
</dbReference>
<evidence type="ECO:0000256" key="9">
    <source>
        <dbReference type="SAM" id="Phobius"/>
    </source>
</evidence>
<dbReference type="InterPro" id="IPR007110">
    <property type="entry name" value="Ig-like_dom"/>
</dbReference>
<feature type="region of interest" description="Disordered" evidence="8">
    <location>
        <begin position="174"/>
        <end position="223"/>
    </location>
</feature>
<proteinExistence type="predicted"/>
<evidence type="ECO:0000256" key="10">
    <source>
        <dbReference type="SAM" id="SignalP"/>
    </source>
</evidence>
<dbReference type="SMART" id="SM00406">
    <property type="entry name" value="IGv"/>
    <property type="match status" value="1"/>
</dbReference>
<accession>A0A2D0PKL4</accession>
<dbReference type="AlphaFoldDB" id="A0A2D0PKL4"/>
<dbReference type="InterPro" id="IPR052051">
    <property type="entry name" value="TCR_complex_component"/>
</dbReference>
<keyword evidence="2" id="KW-1003">Cell membrane</keyword>
<comment type="subcellular location">
    <subcellularLocation>
        <location evidence="1">Cell membrane</location>
    </subcellularLocation>
</comment>
<dbReference type="PANTHER" id="PTHR19433:SF111">
    <property type="entry name" value="T CELL RECEPTOR ALPHA VARIABLE 4"/>
    <property type="match status" value="1"/>
</dbReference>
<evidence type="ECO:0000256" key="7">
    <source>
        <dbReference type="ARBA" id="ARBA00023180"/>
    </source>
</evidence>
<dbReference type="Proteomes" id="UP000221080">
    <property type="component" value="Chromosome 22"/>
</dbReference>
<dbReference type="GeneID" id="108255590"/>
<reference evidence="12" key="1">
    <citation type="journal article" date="2016" name="Nat. Commun.">
        <title>The channel catfish genome sequence provides insights into the evolution of scale formation in teleosts.</title>
        <authorList>
            <person name="Liu Z."/>
            <person name="Liu S."/>
            <person name="Yao J."/>
            <person name="Bao L."/>
            <person name="Zhang J."/>
            <person name="Li Y."/>
            <person name="Jiang C."/>
            <person name="Sun L."/>
            <person name="Wang R."/>
            <person name="Zhang Y."/>
            <person name="Zhou T."/>
            <person name="Zeng Q."/>
            <person name="Fu Q."/>
            <person name="Gao S."/>
            <person name="Li N."/>
            <person name="Koren S."/>
            <person name="Jiang Y."/>
            <person name="Zimin A."/>
            <person name="Xu P."/>
            <person name="Phillippy A.M."/>
            <person name="Geng X."/>
            <person name="Song L."/>
            <person name="Sun F."/>
            <person name="Li C."/>
            <person name="Wang X."/>
            <person name="Chen A."/>
            <person name="Jin Y."/>
            <person name="Yuan Z."/>
            <person name="Yang Y."/>
            <person name="Tan S."/>
            <person name="Peatman E."/>
            <person name="Lu J."/>
            <person name="Qin Z."/>
            <person name="Dunham R."/>
            <person name="Li Z."/>
            <person name="Sonstegard T."/>
            <person name="Feng J."/>
            <person name="Danzmann R.G."/>
            <person name="Schroeder S."/>
            <person name="Scheffler B."/>
            <person name="Duke M.V."/>
            <person name="Ballard L."/>
            <person name="Kucuktas H."/>
            <person name="Kaltenboeck L."/>
            <person name="Liu H."/>
            <person name="Armbruster J."/>
            <person name="Xie Y."/>
            <person name="Kirby M.L."/>
            <person name="Tian Y."/>
            <person name="Flanagan M.E."/>
            <person name="Mu W."/>
            <person name="Waldbieser G.C."/>
        </authorList>
    </citation>
    <scope>NUCLEOTIDE SEQUENCE [LARGE SCALE GENOMIC DNA]</scope>
    <source>
        <strain evidence="12">SDA103</strain>
    </source>
</reference>
<evidence type="ECO:0000256" key="1">
    <source>
        <dbReference type="ARBA" id="ARBA00004236"/>
    </source>
</evidence>
<evidence type="ECO:0000256" key="4">
    <source>
        <dbReference type="ARBA" id="ARBA00022859"/>
    </source>
</evidence>
<dbReference type="SMART" id="SM00409">
    <property type="entry name" value="IG"/>
    <property type="match status" value="1"/>
</dbReference>
<feature type="chain" id="PRO_5039940424" evidence="10">
    <location>
        <begin position="23"/>
        <end position="223"/>
    </location>
</feature>
<dbReference type="KEGG" id="ipu:108255590"/>
<name>A0A2D0PKL4_ICTPU</name>
<evidence type="ECO:0000256" key="2">
    <source>
        <dbReference type="ARBA" id="ARBA00022475"/>
    </source>
</evidence>
<feature type="domain" description="Ig-like" evidence="11">
    <location>
        <begin position="8"/>
        <end position="132"/>
    </location>
</feature>
<feature type="compositionally biased region" description="Basic residues" evidence="8">
    <location>
        <begin position="198"/>
        <end position="207"/>
    </location>
</feature>
<keyword evidence="3 10" id="KW-0732">Signal</keyword>
<dbReference type="InterPro" id="IPR013106">
    <property type="entry name" value="Ig_V-set"/>
</dbReference>
<evidence type="ECO:0000256" key="8">
    <source>
        <dbReference type="SAM" id="MobiDB-lite"/>
    </source>
</evidence>
<keyword evidence="7" id="KW-0325">Glycoprotein</keyword>
<evidence type="ECO:0000256" key="6">
    <source>
        <dbReference type="ARBA" id="ARBA00023157"/>
    </source>
</evidence>
<dbReference type="OrthoDB" id="9932608at2759"/>
<dbReference type="InterPro" id="IPR036179">
    <property type="entry name" value="Ig-like_dom_sf"/>
</dbReference>